<comment type="catalytic activity">
    <reaction evidence="5 6">
        <text>5-amino-1-(5-phospho-beta-D-ribosyl)imidazole + hydrogencarbonate + ATP = 5-carboxyamino-1-(5-phospho-D-ribosyl)imidazole + ADP + phosphate + 2 H(+)</text>
        <dbReference type="Rhea" id="RHEA:19317"/>
        <dbReference type="ChEBI" id="CHEBI:15378"/>
        <dbReference type="ChEBI" id="CHEBI:17544"/>
        <dbReference type="ChEBI" id="CHEBI:30616"/>
        <dbReference type="ChEBI" id="CHEBI:43474"/>
        <dbReference type="ChEBI" id="CHEBI:58730"/>
        <dbReference type="ChEBI" id="CHEBI:137981"/>
        <dbReference type="ChEBI" id="CHEBI:456216"/>
        <dbReference type="EC" id="6.3.4.18"/>
    </reaction>
</comment>
<feature type="binding site" evidence="5">
    <location>
        <position position="183"/>
    </location>
    <ligand>
        <name>ATP</name>
        <dbReference type="ChEBI" id="CHEBI:30616"/>
    </ligand>
</feature>
<dbReference type="SUPFAM" id="SSF56059">
    <property type="entry name" value="Glutathione synthetase ATP-binding domain-like"/>
    <property type="match status" value="1"/>
</dbReference>
<comment type="caution">
    <text evidence="8">The sequence shown here is derived from an EMBL/GenBank/DDBJ whole genome shotgun (WGS) entry which is preliminary data.</text>
</comment>
<dbReference type="InterPro" id="IPR016185">
    <property type="entry name" value="PreATP-grasp_dom_sf"/>
</dbReference>
<feature type="binding site" evidence="5">
    <location>
        <begin position="175"/>
        <end position="178"/>
    </location>
    <ligand>
        <name>ATP</name>
        <dbReference type="ChEBI" id="CHEBI:30616"/>
    </ligand>
</feature>
<comment type="caution">
    <text evidence="5">Lacks conserved residue(s) required for the propagation of feature annotation.</text>
</comment>
<dbReference type="EC" id="6.3.4.18" evidence="5 6"/>
<gene>
    <name evidence="5 6" type="primary">purK</name>
    <name evidence="8" type="ORF">JX360_03910</name>
</gene>
<feature type="binding site" evidence="5">
    <location>
        <position position="140"/>
    </location>
    <ligand>
        <name>ATP</name>
        <dbReference type="ChEBI" id="CHEBI:30616"/>
    </ligand>
</feature>
<dbReference type="NCBIfam" id="NF004679">
    <property type="entry name" value="PRK06019.1-5"/>
    <property type="match status" value="1"/>
</dbReference>
<name>A0ABT0C8D7_THEVL</name>
<evidence type="ECO:0000313" key="9">
    <source>
        <dbReference type="Proteomes" id="UP000830835"/>
    </source>
</evidence>
<dbReference type="Proteomes" id="UP000830835">
    <property type="component" value="Unassembled WGS sequence"/>
</dbReference>
<dbReference type="InterPro" id="IPR040686">
    <property type="entry name" value="PurK_C"/>
</dbReference>
<dbReference type="Gene3D" id="3.40.50.20">
    <property type="match status" value="1"/>
</dbReference>
<keyword evidence="3 5" id="KW-0658">Purine biosynthesis</keyword>
<keyword evidence="4 5" id="KW-0067">ATP-binding</keyword>
<dbReference type="SUPFAM" id="SSF51246">
    <property type="entry name" value="Rudiment single hybrid motif"/>
    <property type="match status" value="1"/>
</dbReference>
<dbReference type="HAMAP" id="MF_01928">
    <property type="entry name" value="PurK"/>
    <property type="match status" value="1"/>
</dbReference>
<dbReference type="InterPro" id="IPR054350">
    <property type="entry name" value="PurT/PurK_preATP-grasp"/>
</dbReference>
<feature type="binding site" evidence="5">
    <location>
        <position position="87"/>
    </location>
    <ligand>
        <name>ATP</name>
        <dbReference type="ChEBI" id="CHEBI:30616"/>
    </ligand>
</feature>
<keyword evidence="1 5" id="KW-0436">Ligase</keyword>
<feature type="domain" description="ATP-grasp" evidence="7">
    <location>
        <begin position="91"/>
        <end position="302"/>
    </location>
</feature>
<accession>A0ABT0C8D7</accession>
<organism evidence="8 9">
    <name type="scientific">Thermostichus vulcanus str. 'Rupite'</name>
    <dbReference type="NCBI Taxonomy" id="2813851"/>
    <lineage>
        <taxon>Bacteria</taxon>
        <taxon>Bacillati</taxon>
        <taxon>Cyanobacteriota</taxon>
        <taxon>Cyanophyceae</taxon>
        <taxon>Thermostichales</taxon>
        <taxon>Thermostichaceae</taxon>
        <taxon>Thermostichus</taxon>
    </lineage>
</organism>
<dbReference type="InterPro" id="IPR003135">
    <property type="entry name" value="ATP-grasp_carboxylate-amine"/>
</dbReference>
<evidence type="ECO:0000259" key="7">
    <source>
        <dbReference type="PROSITE" id="PS50975"/>
    </source>
</evidence>
<protein>
    <recommendedName>
        <fullName evidence="5 6">N5-carboxyaminoimidazole ribonucleotide synthase</fullName>
        <shortName evidence="5 6">N5-CAIR synthase</shortName>
        <ecNumber evidence="5 6">6.3.4.18</ecNumber>
    </recommendedName>
    <alternativeName>
        <fullName evidence="5 6">5-(carboxyamino)imidazole ribonucleotide synthetase</fullName>
    </alternativeName>
</protein>
<evidence type="ECO:0000256" key="5">
    <source>
        <dbReference type="HAMAP-Rule" id="MF_01928"/>
    </source>
</evidence>
<dbReference type="Pfam" id="PF22660">
    <property type="entry name" value="RS_preATP-grasp-like"/>
    <property type="match status" value="1"/>
</dbReference>
<dbReference type="PANTHER" id="PTHR11609:SF5">
    <property type="entry name" value="PHOSPHORIBOSYLAMINOIMIDAZOLE CARBOXYLASE"/>
    <property type="match status" value="1"/>
</dbReference>
<comment type="similarity">
    <text evidence="5 6">Belongs to the PurK/PurT family.</text>
</comment>
<comment type="function">
    <text evidence="5">Catalyzes the ATP-dependent conversion of 5-aminoimidazole ribonucleotide (AIR) and HCO(3)(-) to N5-carboxyaminoimidazole ribonucleotide (N5-CAIR).</text>
</comment>
<dbReference type="Pfam" id="PF17769">
    <property type="entry name" value="PurK_C"/>
    <property type="match status" value="1"/>
</dbReference>
<sequence length="391" mass="43234">MMGLAARQLGIPWVVQTAAPTDPAVAVAQEVIWGSVTDVAATAQLLERCPVVTFENEFIPLSELLPLDPEGSRFRPSLNTLKPLLDKGEQRKFLAHLGLPVPAFQLLPDWAERADLASLDSLVDRLSRVSGGNRFPVVLKQRRHGYDGQGTQILQNTQALQQALQQQPGIPFLLEEWIPFERELAVVVARSITGEIRVYPVVETLQVEQICRRVIVPARIPEPITVKVQEIATDLMEKLEAVGVFGLELFWVPEGQPFASAMRSTKAGIWINELSPRVHNSGHYTLEACLTSQFEQHLRAITGLPLGDPSLRCAGAVMVNLLGYEHSQSDYAEKRAALARIPNATVHWYDKTPARPGRKLGHVTVCLPTAADGFQAEALATQIESLWYEQL</sequence>
<dbReference type="Gene3D" id="3.30.470.20">
    <property type="entry name" value="ATP-grasp fold, B domain"/>
    <property type="match status" value="1"/>
</dbReference>
<evidence type="ECO:0000256" key="4">
    <source>
        <dbReference type="ARBA" id="ARBA00022840"/>
    </source>
</evidence>
<dbReference type="NCBIfam" id="TIGR01161">
    <property type="entry name" value="purK"/>
    <property type="match status" value="1"/>
</dbReference>
<dbReference type="PROSITE" id="PS50975">
    <property type="entry name" value="ATP_GRASP"/>
    <property type="match status" value="1"/>
</dbReference>
<comment type="subunit">
    <text evidence="5 6">Homodimer.</text>
</comment>
<dbReference type="SUPFAM" id="SSF52440">
    <property type="entry name" value="PreATP-grasp domain"/>
    <property type="match status" value="1"/>
</dbReference>
<evidence type="ECO:0000313" key="8">
    <source>
        <dbReference type="EMBL" id="MCJ2542057.1"/>
    </source>
</evidence>
<dbReference type="InterPro" id="IPR013815">
    <property type="entry name" value="ATP_grasp_subdomain_1"/>
</dbReference>
<feature type="binding site" evidence="5">
    <location>
        <begin position="272"/>
        <end position="273"/>
    </location>
    <ligand>
        <name>ATP</name>
        <dbReference type="ChEBI" id="CHEBI:30616"/>
    </ligand>
</feature>
<dbReference type="Gene3D" id="3.30.1490.20">
    <property type="entry name" value="ATP-grasp fold, A domain"/>
    <property type="match status" value="1"/>
</dbReference>
<reference evidence="8" key="1">
    <citation type="submission" date="2021-02" db="EMBL/GenBank/DDBJ databases">
        <title>The CRISPR/cas machinery reduction and long-range gene transfer in the hot spring cyanobacterium Synechococcus.</title>
        <authorList>
            <person name="Dvorak P."/>
            <person name="Jahodarova E."/>
            <person name="Hasler P."/>
            <person name="Poulickova A."/>
        </authorList>
    </citation>
    <scope>NUCLEOTIDE SEQUENCE</scope>
    <source>
        <strain evidence="8">Rupite</strain>
    </source>
</reference>
<dbReference type="PANTHER" id="PTHR11609">
    <property type="entry name" value="PURINE BIOSYNTHESIS PROTEIN 6/7, PUR6/7"/>
    <property type="match status" value="1"/>
</dbReference>
<dbReference type="InterPro" id="IPR011761">
    <property type="entry name" value="ATP-grasp"/>
</dbReference>
<keyword evidence="2 5" id="KW-0547">Nucleotide-binding</keyword>
<dbReference type="InterPro" id="IPR011054">
    <property type="entry name" value="Rudment_hybrid_motif"/>
</dbReference>
<dbReference type="EMBL" id="JAFIRA010000006">
    <property type="protein sequence ID" value="MCJ2542057.1"/>
    <property type="molecule type" value="Genomic_DNA"/>
</dbReference>
<evidence type="ECO:0000256" key="6">
    <source>
        <dbReference type="RuleBase" id="RU361200"/>
    </source>
</evidence>
<evidence type="ECO:0000256" key="1">
    <source>
        <dbReference type="ARBA" id="ARBA00022598"/>
    </source>
</evidence>
<evidence type="ECO:0000256" key="2">
    <source>
        <dbReference type="ARBA" id="ARBA00022741"/>
    </source>
</evidence>
<dbReference type="InterPro" id="IPR005875">
    <property type="entry name" value="PurK"/>
</dbReference>
<keyword evidence="9" id="KW-1185">Reference proteome</keyword>
<comment type="function">
    <text evidence="6">Catalyzes the ATP-dependent conversion of 5-aminoimidazole ribonucleotide (AIR) and HCO(3)- to N5-carboxyaminoimidazole ribonucleotide (N5-CAIR).</text>
</comment>
<comment type="pathway">
    <text evidence="5 6">Purine metabolism; IMP biosynthesis via de novo pathway; 5-amino-1-(5-phospho-D-ribosyl)imidazole-4-carboxylate from 5-amino-1-(5-phospho-D-ribosyl)imidazole (N5-CAIR route): step 1/2.</text>
</comment>
<dbReference type="GO" id="GO:0034028">
    <property type="term" value="F:5-(carboxyamino)imidazole ribonucleotide synthase activity"/>
    <property type="evidence" value="ECO:0007669"/>
    <property type="project" value="UniProtKB-EC"/>
</dbReference>
<proteinExistence type="inferred from homology"/>
<dbReference type="Pfam" id="PF02222">
    <property type="entry name" value="ATP-grasp"/>
    <property type="match status" value="1"/>
</dbReference>
<evidence type="ECO:0000256" key="3">
    <source>
        <dbReference type="ARBA" id="ARBA00022755"/>
    </source>
</evidence>